<evidence type="ECO:0000313" key="8">
    <source>
        <dbReference type="Proteomes" id="UP001320170"/>
    </source>
</evidence>
<feature type="transmembrane region" description="Helical" evidence="6">
    <location>
        <begin position="444"/>
        <end position="466"/>
    </location>
</feature>
<feature type="transmembrane region" description="Helical" evidence="6">
    <location>
        <begin position="418"/>
        <end position="438"/>
    </location>
</feature>
<protein>
    <recommendedName>
        <fullName evidence="9">Polysaccharide biosynthesis protein</fullName>
    </recommendedName>
</protein>
<dbReference type="PANTHER" id="PTHR30250">
    <property type="entry name" value="PST FAMILY PREDICTED COLANIC ACID TRANSPORTER"/>
    <property type="match status" value="1"/>
</dbReference>
<sequence length="493" mass="55985">MAVNLYTLHVVLNTLGISDYGIYGVVSGIAVLFSFLKNSINGATSRFLTFELGCSSKEKLKKIFSAALTIHILIAGIIFILTETVGLWGLGNKIVIPIERIPAANWVFQLSIISIMISVIQVPYSAMIIAHERMNVYAYIEILNYTLQLLAVYFLSVVGSFDKLILYAALLLGVSSFITLVYKFYCVKNFSACRYKLRWEKEIIYPMLKFSVWDLYGNMAVVTKLQGINILFNLYFGVAVNSAYSIATLVDSAIINFSGNFLAAVRPRIVKYYAANEIERMEHLIINSAKISFFLLFFTSLPLIIENHFILHFWLTNVPEYTVLFCQLNYINSLQASMFFVLIFAIHATGQIRSFSFISGSIYLLVIPISYFLLKAGYSPIVPFIVNTILFVFYFAASLIMTHLLIPQFSLGRFLFKVVFICFATLLIASIIPIYLHYCFVEGWLRFIIVVVTSTVSTALSGYFIMLNKETRQHMRGMVFSKVSFRKLSNEYT</sequence>
<evidence type="ECO:0008006" key="9">
    <source>
        <dbReference type="Google" id="ProtNLM"/>
    </source>
</evidence>
<reference evidence="7 8" key="1">
    <citation type="journal article" date="2024" name="Pathogens">
        <title>Characterization of a Novel Species of Legionella Isolated from a Healthcare Facility: Legionella resiliens sp. nov.</title>
        <authorList>
            <person name="Cristino S."/>
            <person name="Pascale M.R."/>
            <person name="Marino F."/>
            <person name="Derelitto C."/>
            <person name="Salaris S."/>
            <person name="Orsini M."/>
            <person name="Squarzoni S."/>
            <person name="Grottola A."/>
            <person name="Girolamini L."/>
        </authorList>
    </citation>
    <scope>NUCLEOTIDE SEQUENCE [LARGE SCALE GENOMIC DNA]</scope>
    <source>
        <strain evidence="7 8">8cVS16</strain>
    </source>
</reference>
<feature type="transmembrane region" description="Helical" evidence="6">
    <location>
        <begin position="164"/>
        <end position="182"/>
    </location>
</feature>
<accession>A0ABS8X9U2</accession>
<comment type="caution">
    <text evidence="7">The sequence shown here is derived from an EMBL/GenBank/DDBJ whole genome shotgun (WGS) entry which is preliminary data.</text>
</comment>
<feature type="transmembrane region" description="Helical" evidence="6">
    <location>
        <begin position="20"/>
        <end position="36"/>
    </location>
</feature>
<feature type="transmembrane region" description="Helical" evidence="6">
    <location>
        <begin position="66"/>
        <end position="91"/>
    </location>
</feature>
<evidence type="ECO:0000256" key="5">
    <source>
        <dbReference type="ARBA" id="ARBA00023136"/>
    </source>
</evidence>
<feature type="transmembrane region" description="Helical" evidence="6">
    <location>
        <begin position="380"/>
        <end position="406"/>
    </location>
</feature>
<gene>
    <name evidence="7" type="ORF">LXO92_15095</name>
</gene>
<keyword evidence="8" id="KW-1185">Reference proteome</keyword>
<evidence type="ECO:0000256" key="3">
    <source>
        <dbReference type="ARBA" id="ARBA00022692"/>
    </source>
</evidence>
<feature type="transmembrane region" description="Helical" evidence="6">
    <location>
        <begin position="136"/>
        <end position="158"/>
    </location>
</feature>
<evidence type="ECO:0000256" key="2">
    <source>
        <dbReference type="ARBA" id="ARBA00022475"/>
    </source>
</evidence>
<dbReference type="PANTHER" id="PTHR30250:SF26">
    <property type="entry name" value="PSMA PROTEIN"/>
    <property type="match status" value="1"/>
</dbReference>
<comment type="subcellular location">
    <subcellularLocation>
        <location evidence="1">Cell membrane</location>
        <topology evidence="1">Multi-pass membrane protein</topology>
    </subcellularLocation>
</comment>
<keyword evidence="2" id="KW-1003">Cell membrane</keyword>
<dbReference type="InterPro" id="IPR050833">
    <property type="entry name" value="Poly_Biosynth_Transport"/>
</dbReference>
<feature type="transmembrane region" description="Helical" evidence="6">
    <location>
        <begin position="330"/>
        <end position="348"/>
    </location>
</feature>
<proteinExistence type="predicted"/>
<organism evidence="7 8">
    <name type="scientific">Legionella resiliens</name>
    <dbReference type="NCBI Taxonomy" id="2905958"/>
    <lineage>
        <taxon>Bacteria</taxon>
        <taxon>Pseudomonadati</taxon>
        <taxon>Pseudomonadota</taxon>
        <taxon>Gammaproteobacteria</taxon>
        <taxon>Legionellales</taxon>
        <taxon>Legionellaceae</taxon>
        <taxon>Legionella</taxon>
    </lineage>
</organism>
<name>A0ABS8X9U2_9GAMM</name>
<feature type="transmembrane region" description="Helical" evidence="6">
    <location>
        <begin position="284"/>
        <end position="305"/>
    </location>
</feature>
<dbReference type="RefSeq" id="WP_182350346.1">
    <property type="nucleotide sequence ID" value="NZ_JAJSPM010000009.1"/>
</dbReference>
<keyword evidence="5 6" id="KW-0472">Membrane</keyword>
<evidence type="ECO:0000256" key="4">
    <source>
        <dbReference type="ARBA" id="ARBA00022989"/>
    </source>
</evidence>
<keyword evidence="3 6" id="KW-0812">Transmembrane</keyword>
<dbReference type="EMBL" id="JAJTND010000005">
    <property type="protein sequence ID" value="MCE3533698.1"/>
    <property type="molecule type" value="Genomic_DNA"/>
</dbReference>
<evidence type="ECO:0000256" key="6">
    <source>
        <dbReference type="SAM" id="Phobius"/>
    </source>
</evidence>
<feature type="transmembrane region" description="Helical" evidence="6">
    <location>
        <begin position="355"/>
        <end position="374"/>
    </location>
</feature>
<evidence type="ECO:0000313" key="7">
    <source>
        <dbReference type="EMBL" id="MCE3533698.1"/>
    </source>
</evidence>
<feature type="transmembrane region" description="Helical" evidence="6">
    <location>
        <begin position="103"/>
        <end position="124"/>
    </location>
</feature>
<dbReference type="Proteomes" id="UP001320170">
    <property type="component" value="Unassembled WGS sequence"/>
</dbReference>
<keyword evidence="4 6" id="KW-1133">Transmembrane helix</keyword>
<evidence type="ECO:0000256" key="1">
    <source>
        <dbReference type="ARBA" id="ARBA00004651"/>
    </source>
</evidence>